<dbReference type="InterPro" id="IPR016024">
    <property type="entry name" value="ARM-type_fold"/>
</dbReference>
<feature type="repeat" description="Pumilio" evidence="6">
    <location>
        <begin position="215"/>
        <end position="252"/>
    </location>
</feature>
<dbReference type="InterPro" id="IPR001313">
    <property type="entry name" value="Pumilio_RNA-bd_rpt"/>
</dbReference>
<dbReference type="GeneID" id="108852869"/>
<evidence type="ECO:0000313" key="8">
    <source>
        <dbReference type="Proteomes" id="UP000504610"/>
    </source>
</evidence>
<keyword evidence="8" id="KW-1185">Reference proteome</keyword>
<comment type="subcellular location">
    <subcellularLocation>
        <location evidence="1">Cytoplasm</location>
    </subcellularLocation>
</comment>
<keyword evidence="2" id="KW-0963">Cytoplasm</keyword>
<dbReference type="PROSITE" id="PS50302">
    <property type="entry name" value="PUM"/>
    <property type="match status" value="2"/>
</dbReference>
<evidence type="ECO:0000256" key="3">
    <source>
        <dbReference type="ARBA" id="ARBA00022737"/>
    </source>
</evidence>
<sequence>MAMSHNNPFSMPTLFDALERIRLSEETSARLIKLHNLMTSEECESQFRDIISNSKADDPEALPKLVSLLTSDSDHFMKIVRNEHGSKRVQKLLGISDDVDALLYAAILRRFLDIMTDKYASHVAIRAMLVFDTMEKFIMYNHVLYHGLDMARTQYGCIALNEVITDVGDPCYRKLLLDFVACNAVCLSNDPSGNFVVQHVLTLNDSVCTYNVAVGLFGHCVDLSFKKYGSYVVEKLLEAEESRDVVVVELLECEEDKLVRLARNEIGNFVVLKALKVTRGDRFDLFGDLVHKLKPIRDLLVRSHGSKIANFLEAY</sequence>
<dbReference type="GO" id="GO:0003729">
    <property type="term" value="F:mRNA binding"/>
    <property type="evidence" value="ECO:0007669"/>
    <property type="project" value="TreeGrafter"/>
</dbReference>
<feature type="repeat" description="Pumilio" evidence="6">
    <location>
        <begin position="67"/>
        <end position="109"/>
    </location>
</feature>
<feature type="domain" description="PUM-HD" evidence="7">
    <location>
        <begin position="1"/>
        <end position="315"/>
    </location>
</feature>
<dbReference type="InterPro" id="IPR033133">
    <property type="entry name" value="PUM-HD"/>
</dbReference>
<dbReference type="PANTHER" id="PTHR12537:SF157">
    <property type="entry name" value="PUM-HD DOMAIN-CONTAINING PROTEIN"/>
    <property type="match status" value="1"/>
</dbReference>
<gene>
    <name evidence="9" type="primary">LOC108852869</name>
</gene>
<dbReference type="PROSITE" id="PS50303">
    <property type="entry name" value="PUM_HD"/>
    <property type="match status" value="1"/>
</dbReference>
<organism evidence="8 9">
    <name type="scientific">Raphanus sativus</name>
    <name type="common">Radish</name>
    <name type="synonym">Raphanus raphanistrum var. sativus</name>
    <dbReference type="NCBI Taxonomy" id="3726"/>
    <lineage>
        <taxon>Eukaryota</taxon>
        <taxon>Viridiplantae</taxon>
        <taxon>Streptophyta</taxon>
        <taxon>Embryophyta</taxon>
        <taxon>Tracheophyta</taxon>
        <taxon>Spermatophyta</taxon>
        <taxon>Magnoliopsida</taxon>
        <taxon>eudicotyledons</taxon>
        <taxon>Gunneridae</taxon>
        <taxon>Pentapetalae</taxon>
        <taxon>rosids</taxon>
        <taxon>malvids</taxon>
        <taxon>Brassicales</taxon>
        <taxon>Brassicaceae</taxon>
        <taxon>Brassiceae</taxon>
        <taxon>Raphanus</taxon>
    </lineage>
</organism>
<protein>
    <submittedName>
        <fullName evidence="9">Pumilio homolog 18-like</fullName>
    </submittedName>
</protein>
<dbReference type="SUPFAM" id="SSF48371">
    <property type="entry name" value="ARM repeat"/>
    <property type="match status" value="1"/>
</dbReference>
<reference evidence="9" key="2">
    <citation type="submission" date="2025-08" db="UniProtKB">
        <authorList>
            <consortium name="RefSeq"/>
        </authorList>
    </citation>
    <scope>IDENTIFICATION</scope>
    <source>
        <tissue evidence="9">Leaf</tissue>
    </source>
</reference>
<dbReference type="Proteomes" id="UP000504610">
    <property type="component" value="Chromosome 4"/>
</dbReference>
<evidence type="ECO:0000313" key="9">
    <source>
        <dbReference type="RefSeq" id="XP_018481847.2"/>
    </source>
</evidence>
<evidence type="ECO:0000256" key="1">
    <source>
        <dbReference type="ARBA" id="ARBA00004496"/>
    </source>
</evidence>
<dbReference type="GO" id="GO:0006417">
    <property type="term" value="P:regulation of translation"/>
    <property type="evidence" value="ECO:0007669"/>
    <property type="project" value="UniProtKB-KW"/>
</dbReference>
<dbReference type="Pfam" id="PF00806">
    <property type="entry name" value="PUF"/>
    <property type="match status" value="3"/>
</dbReference>
<dbReference type="GO" id="GO:0005737">
    <property type="term" value="C:cytoplasm"/>
    <property type="evidence" value="ECO:0007669"/>
    <property type="project" value="UniProtKB-SubCell"/>
</dbReference>
<reference evidence="8" key="1">
    <citation type="journal article" date="2019" name="Database">
        <title>The radish genome database (RadishGD): an integrated information resource for radish genomics.</title>
        <authorList>
            <person name="Yu H.J."/>
            <person name="Baek S."/>
            <person name="Lee Y.J."/>
            <person name="Cho A."/>
            <person name="Mun J.H."/>
        </authorList>
    </citation>
    <scope>NUCLEOTIDE SEQUENCE [LARGE SCALE GENOMIC DNA]</scope>
    <source>
        <strain evidence="8">cv. WK10039</strain>
    </source>
</reference>
<evidence type="ECO:0000256" key="6">
    <source>
        <dbReference type="PROSITE-ProRule" id="PRU00317"/>
    </source>
</evidence>
<evidence type="ECO:0000256" key="5">
    <source>
        <dbReference type="ARBA" id="ARBA00022884"/>
    </source>
</evidence>
<dbReference type="InterPro" id="IPR011989">
    <property type="entry name" value="ARM-like"/>
</dbReference>
<dbReference type="RefSeq" id="XP_018481847.2">
    <property type="nucleotide sequence ID" value="XM_018626345.2"/>
</dbReference>
<dbReference type="KEGG" id="rsz:108852869"/>
<keyword evidence="4" id="KW-0810">Translation regulation</keyword>
<dbReference type="OrthoDB" id="668540at2759"/>
<proteinExistence type="predicted"/>
<accession>A0A6J0NAU8</accession>
<keyword evidence="5" id="KW-0694">RNA-binding</keyword>
<dbReference type="SMART" id="SM00025">
    <property type="entry name" value="Pumilio"/>
    <property type="match status" value="4"/>
</dbReference>
<name>A0A6J0NAU8_RAPSA</name>
<evidence type="ECO:0000259" key="7">
    <source>
        <dbReference type="PROSITE" id="PS50303"/>
    </source>
</evidence>
<dbReference type="Gene3D" id="1.25.10.10">
    <property type="entry name" value="Leucine-rich Repeat Variant"/>
    <property type="match status" value="1"/>
</dbReference>
<evidence type="ECO:0000256" key="2">
    <source>
        <dbReference type="ARBA" id="ARBA00022490"/>
    </source>
</evidence>
<evidence type="ECO:0000256" key="4">
    <source>
        <dbReference type="ARBA" id="ARBA00022845"/>
    </source>
</evidence>
<dbReference type="AlphaFoldDB" id="A0A6J0NAU8"/>
<keyword evidence="3" id="KW-0677">Repeat</keyword>
<dbReference type="PANTHER" id="PTHR12537">
    <property type="entry name" value="RNA BINDING PROTEIN PUMILIO-RELATED"/>
    <property type="match status" value="1"/>
</dbReference>